<dbReference type="SUPFAM" id="SSF48452">
    <property type="entry name" value="TPR-like"/>
    <property type="match status" value="1"/>
</dbReference>
<dbReference type="AlphaFoldDB" id="A0A8H5CDW0"/>
<keyword evidence="2" id="KW-1185">Reference proteome</keyword>
<gene>
    <name evidence="1" type="ORF">D9611_012352</name>
</gene>
<dbReference type="OrthoDB" id="9991317at2759"/>
<evidence type="ECO:0000313" key="2">
    <source>
        <dbReference type="Proteomes" id="UP000541558"/>
    </source>
</evidence>
<dbReference type="InterPro" id="IPR011990">
    <property type="entry name" value="TPR-like_helical_dom_sf"/>
</dbReference>
<accession>A0A8H5CDW0</accession>
<organism evidence="1 2">
    <name type="scientific">Ephemerocybe angulata</name>
    <dbReference type="NCBI Taxonomy" id="980116"/>
    <lineage>
        <taxon>Eukaryota</taxon>
        <taxon>Fungi</taxon>
        <taxon>Dikarya</taxon>
        <taxon>Basidiomycota</taxon>
        <taxon>Agaricomycotina</taxon>
        <taxon>Agaricomycetes</taxon>
        <taxon>Agaricomycetidae</taxon>
        <taxon>Agaricales</taxon>
        <taxon>Agaricineae</taxon>
        <taxon>Psathyrellaceae</taxon>
        <taxon>Ephemerocybe</taxon>
    </lineage>
</organism>
<evidence type="ECO:0000313" key="1">
    <source>
        <dbReference type="EMBL" id="KAF5340007.1"/>
    </source>
</evidence>
<dbReference type="Gene3D" id="1.25.40.10">
    <property type="entry name" value="Tetratricopeptide repeat domain"/>
    <property type="match status" value="1"/>
</dbReference>
<reference evidence="1 2" key="1">
    <citation type="journal article" date="2020" name="ISME J.">
        <title>Uncovering the hidden diversity of litter-decomposition mechanisms in mushroom-forming fungi.</title>
        <authorList>
            <person name="Floudas D."/>
            <person name="Bentzer J."/>
            <person name="Ahren D."/>
            <person name="Johansson T."/>
            <person name="Persson P."/>
            <person name="Tunlid A."/>
        </authorList>
    </citation>
    <scope>NUCLEOTIDE SEQUENCE [LARGE SCALE GENOMIC DNA]</scope>
    <source>
        <strain evidence="1 2">CBS 175.51</strain>
    </source>
</reference>
<protein>
    <submittedName>
        <fullName evidence="1">Uncharacterized protein</fullName>
    </submittedName>
</protein>
<dbReference type="EMBL" id="JAACJK010000005">
    <property type="protein sequence ID" value="KAF5340007.1"/>
    <property type="molecule type" value="Genomic_DNA"/>
</dbReference>
<dbReference type="Proteomes" id="UP000541558">
    <property type="component" value="Unassembled WGS sequence"/>
</dbReference>
<proteinExistence type="predicted"/>
<name>A0A8H5CDW0_9AGAR</name>
<comment type="caution">
    <text evidence="1">The sequence shown here is derived from an EMBL/GenBank/DDBJ whole genome shotgun (WGS) entry which is preliminary data.</text>
</comment>
<sequence>MIASNSSVHSSTFNPLPVTGMTSLSGSNILIAVAEEEDSHEQLFEDGVALIEQYETTSDLDDLATAVSTLRRAVELTPHNYPDMASRLANLGTSLWSRFEQTGDHQDIAEAISAEQRALELTPEGHPDMAERLANLGTSIHSRFEHTGDLQDLAQAISMKQRQVWLSFSYITPCHNMSIVMYNPSLLL</sequence>